<evidence type="ECO:0000256" key="2">
    <source>
        <dbReference type="ARBA" id="ARBA00011900"/>
    </source>
</evidence>
<dbReference type="OrthoDB" id="32195at2"/>
<dbReference type="GO" id="GO:0009007">
    <property type="term" value="F:site-specific DNA-methyltransferase (adenine-specific) activity"/>
    <property type="evidence" value="ECO:0007669"/>
    <property type="project" value="UniProtKB-EC"/>
</dbReference>
<dbReference type="EMBL" id="AGEK01000002">
    <property type="protein sequence ID" value="EHO75090.1"/>
    <property type="molecule type" value="Genomic_DNA"/>
</dbReference>
<keyword evidence="5" id="KW-0949">S-adenosyl-L-methionine</keyword>
<evidence type="ECO:0000256" key="3">
    <source>
        <dbReference type="ARBA" id="ARBA00022603"/>
    </source>
</evidence>
<dbReference type="EC" id="2.1.1.72" evidence="2"/>
<evidence type="ECO:0000256" key="5">
    <source>
        <dbReference type="ARBA" id="ARBA00022691"/>
    </source>
</evidence>
<dbReference type="Pfam" id="PF07669">
    <property type="entry name" value="Eco57I"/>
    <property type="match status" value="1"/>
</dbReference>
<protein>
    <recommendedName>
        <fullName evidence="2">site-specific DNA-methyltransferase (adenine-specific)</fullName>
        <ecNumber evidence="2">2.1.1.72</ecNumber>
    </recommendedName>
</protein>
<proteinExistence type="inferred from homology"/>
<dbReference type="RefSeq" id="WP_008563596.1">
    <property type="nucleotide sequence ID" value="NZ_JH594500.1"/>
</dbReference>
<comment type="similarity">
    <text evidence="1">Belongs to the N(4)/N(6)-methyltransferase family.</text>
</comment>
<comment type="caution">
    <text evidence="8">The sequence shown here is derived from an EMBL/GenBank/DDBJ whole genome shotgun (WGS) entry which is preliminary data.</text>
</comment>
<dbReference type="PATRIC" id="fig|999422.3.peg.25"/>
<dbReference type="STRING" id="999422.HMPREF9944_00027"/>
<keyword evidence="4" id="KW-0808">Transferase</keyword>
<gene>
    <name evidence="8" type="ORF">HMPREF9944_00027</name>
</gene>
<dbReference type="InterPro" id="IPR029063">
    <property type="entry name" value="SAM-dependent_MTases_sf"/>
</dbReference>
<keyword evidence="3" id="KW-0489">Methyltransferase</keyword>
<name>H1HIN3_9BACT</name>
<dbReference type="SUPFAM" id="SSF53335">
    <property type="entry name" value="S-adenosyl-L-methionine-dependent methyltransferases"/>
    <property type="match status" value="1"/>
</dbReference>
<keyword evidence="9" id="KW-1185">Reference proteome</keyword>
<dbReference type="PANTHER" id="PTHR33841">
    <property type="entry name" value="DNA METHYLTRANSFERASE YEEA-RELATED"/>
    <property type="match status" value="1"/>
</dbReference>
<comment type="catalytic activity">
    <reaction evidence="6">
        <text>a 2'-deoxyadenosine in DNA + S-adenosyl-L-methionine = an N(6)-methyl-2'-deoxyadenosine in DNA + S-adenosyl-L-homocysteine + H(+)</text>
        <dbReference type="Rhea" id="RHEA:15197"/>
        <dbReference type="Rhea" id="RHEA-COMP:12418"/>
        <dbReference type="Rhea" id="RHEA-COMP:12419"/>
        <dbReference type="ChEBI" id="CHEBI:15378"/>
        <dbReference type="ChEBI" id="CHEBI:57856"/>
        <dbReference type="ChEBI" id="CHEBI:59789"/>
        <dbReference type="ChEBI" id="CHEBI:90615"/>
        <dbReference type="ChEBI" id="CHEBI:90616"/>
        <dbReference type="EC" id="2.1.1.72"/>
    </reaction>
</comment>
<dbReference type="GO" id="GO:0032259">
    <property type="term" value="P:methylation"/>
    <property type="evidence" value="ECO:0007669"/>
    <property type="project" value="UniProtKB-KW"/>
</dbReference>
<evidence type="ECO:0000313" key="9">
    <source>
        <dbReference type="Proteomes" id="UP000003167"/>
    </source>
</evidence>
<organism evidence="8 9">
    <name type="scientific">Segatella maculosa OT 289</name>
    <dbReference type="NCBI Taxonomy" id="999422"/>
    <lineage>
        <taxon>Bacteria</taxon>
        <taxon>Pseudomonadati</taxon>
        <taxon>Bacteroidota</taxon>
        <taxon>Bacteroidia</taxon>
        <taxon>Bacteroidales</taxon>
        <taxon>Prevotellaceae</taxon>
        <taxon>Segatella</taxon>
    </lineage>
</organism>
<dbReference type="HOGENOM" id="CLU_003916_0_0_10"/>
<dbReference type="Gene3D" id="3.40.50.150">
    <property type="entry name" value="Vaccinia Virus protein VP39"/>
    <property type="match status" value="2"/>
</dbReference>
<evidence type="ECO:0000313" key="8">
    <source>
        <dbReference type="EMBL" id="EHO75090.1"/>
    </source>
</evidence>
<dbReference type="InterPro" id="IPR050953">
    <property type="entry name" value="N4_N6_ade-DNA_methylase"/>
</dbReference>
<evidence type="ECO:0000259" key="7">
    <source>
        <dbReference type="Pfam" id="PF07669"/>
    </source>
</evidence>
<dbReference type="PANTHER" id="PTHR33841:SF5">
    <property type="entry name" value="DNA METHYLASE (MODIFICATION METHYLASE) (METHYLTRANSFERASE)-RELATED"/>
    <property type="match status" value="1"/>
</dbReference>
<dbReference type="Proteomes" id="UP000003167">
    <property type="component" value="Unassembled WGS sequence"/>
</dbReference>
<evidence type="ECO:0000256" key="6">
    <source>
        <dbReference type="ARBA" id="ARBA00047942"/>
    </source>
</evidence>
<reference evidence="8 9" key="1">
    <citation type="submission" date="2011-12" db="EMBL/GenBank/DDBJ databases">
        <title>The Genome Sequence of Prevotella maculosa OT 289.</title>
        <authorList>
            <consortium name="The Broad Institute Genome Sequencing Platform"/>
            <person name="Earl A."/>
            <person name="Ward D."/>
            <person name="Feldgarden M."/>
            <person name="Gevers D."/>
            <person name="Izard J."/>
            <person name="Blanton J.M."/>
            <person name="Mathney J."/>
            <person name="Tanner A.C."/>
            <person name="Dewhirst F.E."/>
            <person name="Young S.K."/>
            <person name="Zeng Q."/>
            <person name="Gargeya S."/>
            <person name="Fitzgerald M."/>
            <person name="Haas B."/>
            <person name="Abouelleil A."/>
            <person name="Alvarado L."/>
            <person name="Arachchi H.M."/>
            <person name="Berlin A."/>
            <person name="Chapman S.B."/>
            <person name="Gearin G."/>
            <person name="Goldberg J."/>
            <person name="Griggs A."/>
            <person name="Gujja S."/>
            <person name="Hansen M."/>
            <person name="Heiman D."/>
            <person name="Howarth C."/>
            <person name="Larimer J."/>
            <person name="Lui A."/>
            <person name="MacDonald P.J.P."/>
            <person name="McCowen C."/>
            <person name="Montmayeur A."/>
            <person name="Murphy C."/>
            <person name="Neiman D."/>
            <person name="Pearson M."/>
            <person name="Priest M."/>
            <person name="Roberts A."/>
            <person name="Saif S."/>
            <person name="Shea T."/>
            <person name="Sisk P."/>
            <person name="Stolte C."/>
            <person name="Sykes S."/>
            <person name="Wortman J."/>
            <person name="Nusbaum C."/>
            <person name="Birren B."/>
        </authorList>
    </citation>
    <scope>NUCLEOTIDE SEQUENCE [LARGE SCALE GENOMIC DNA]</scope>
    <source>
        <strain evidence="8 9">OT 289</strain>
    </source>
</reference>
<accession>H1HIN3</accession>
<dbReference type="InterPro" id="IPR011639">
    <property type="entry name" value="MethylTrfase_TaqI-like_dom"/>
</dbReference>
<evidence type="ECO:0000256" key="1">
    <source>
        <dbReference type="ARBA" id="ARBA00006594"/>
    </source>
</evidence>
<evidence type="ECO:0000256" key="4">
    <source>
        <dbReference type="ARBA" id="ARBA00022679"/>
    </source>
</evidence>
<dbReference type="GO" id="GO:0006304">
    <property type="term" value="P:DNA modification"/>
    <property type="evidence" value="ECO:0007669"/>
    <property type="project" value="InterPro"/>
</dbReference>
<feature type="domain" description="Type II methyltransferase M.TaqI-like" evidence="7">
    <location>
        <begin position="653"/>
        <end position="1013"/>
    </location>
</feature>
<sequence length="1656" mass="191677">MADNIKYRFIQNVGDYFPSGYFGEDFLEKVQKCAGLSNEDIKNLCSPFVRLQHDYDEYKNFIINHNPRVEDAIKKTHDFNTQLLKILGYETDHAYQEHCVTGEDTEPIEMIPVRHILRQGQQVKMFVMEMQHLIATGDEEPAGLFEQQYESEPDRNTKQQKYSARQWRFVFELDKEKYKISPAIINKAVTQIFLLPEKRRPHFILMLAGNVVFLFDKDKWARGSYLEFSLDELFAQARVSAFRNYYALFHMLVSKQTLAADGEMVLMDTIIEESYKNAYEVTKGLKEGVIFAVETLANEALYYMKEVAHRPFGKYDKETDTYDETNDDFEAEVKDDCLTIIYRLLFLFYAESREELEILPVGDEVYKRGYSLESLRDLEMVRLNSQESRDGYFFDDSIRHLFSLLSDGHNAGQSGLFKSFRVRPIDSPLFNDKNLHHLGEVRIRNIKWQEIIKALSLSKKKNYCGRISYANLGVNQLGSVYESLLAFRGFYAEEDYIEVHKANDPSDGTLLVPYSRMGDFDISEVLCNQETGEPIILPKGTFVYSLNGRDRQKSASYYTPEVLTRSTVKYTLKSIIDDVAAGKRKATDLLELKILEPAMGAAAFQNEVINQLAEAYLTYQQQQQRERGLKNWRIQPDKYRDELQKVKAFIATHNVYGVDLNPTAIELGKLSLWLNVIHKDMETPFFANRLAVGNAVIGAWLKVYSRQDVYCLKGPRNRLLPNKWWEKAPHKVKFFQNRVNRSVNDVYHFLLPDANMLGVRSIREQKQAHLNEYRRMTTILSDWTAPITDYDFKTLQRLSSKIDLLLKEYYTDQLSIDKYTNNRNEVWDGIDHADTGSLFKEEEQAESYAKKQQLFDTRYRRDNAYRKLKLAMDYWCALWFWEYDDANDLPTRQEYWADIEALLDVDNDKLDRRTRQALERVGSDYAAEDMPEYGTRMTEEESEIVTKTQEELLTESHGSLTLFAEDEPLRLKIADRLAKRYRFFHPMLEFIEVFWLRDGFDIICGNPPWIKLEFDEVGIISEKYPEVAIRRTSAPDVRRKRDELFSIDSQLEKIYRAEEIDNTCSGVFLNAYQNYPLLVGQQTNLYKCVLTNGMELMGRDGYMGLLTPETIYDDPNGQPLRRELYKHLMYHFQYQNELRLFAEVHHHTKYGGQLLRSGISSPPRFASLSNLFHPSTVDACFAHDGHGLCGGIKDENGNWNTAPHKKRIVHYSGEELQVLSSTFEDGSTGDCARLVSIHSEEILEVLEKIERFSGRTSDMNPVITTALDETNSVNDGTIRRHTCYPDVSNYEMIYNGPQFYVGNPLYKNPRANCLLNSDYDNIDLTIIGEEYTSRTNYLPSIPLDDYCSRIDGFIVGQNVNGEPVYDKWIDHYKVGFRKMISLAGERSLICAVLPRRTAHIHGVVSAAFLGGGDNAVDMAALSSSLVMDFYTKTVASQNLTPGRLAKLPLGIPTNFRSPLFARTLLLNCITDSYSELWDEVWSEDFRLQTWSIEDKRLKPFASLTEQWQWSTPLRNYFERRQALVEIDVLASMVFGLSLQDLEMIYTIQFPVLQQNENDTWYDAEGKIVFTCSRGLTGVGLDRPAWNAMRGNPITDADGTVIAYEGAEPQYTHTIDPRKSELYGGQQQTFIAPYNRCDRIADYRTAWAHFEKIFNQK</sequence>